<name>A0ACB8Z3P3_ARCLA</name>
<keyword evidence="2" id="KW-1185">Reference proteome</keyword>
<protein>
    <submittedName>
        <fullName evidence="1">Uncharacterized protein</fullName>
    </submittedName>
</protein>
<evidence type="ECO:0000313" key="1">
    <source>
        <dbReference type="EMBL" id="KAI3691905.1"/>
    </source>
</evidence>
<accession>A0ACB8Z3P3</accession>
<dbReference type="EMBL" id="CM042057">
    <property type="protein sequence ID" value="KAI3691905.1"/>
    <property type="molecule type" value="Genomic_DNA"/>
</dbReference>
<comment type="caution">
    <text evidence="1">The sequence shown here is derived from an EMBL/GenBank/DDBJ whole genome shotgun (WGS) entry which is preliminary data.</text>
</comment>
<sequence>MASLIITLLLLTLPPTSSLSSLPTKNPDLTKGKWKLLKKSIRVSAMHMALLPNDRIITFDRTDFGPSNITFSSEKCPLISDCYAHSVEFYPSKRGVRPLTILSDTWCSSGALLPDGVLIQSGGNNDGEKVVRTFTPCDDCDWVENRNGLASPRWYASNQLLPDGKVIVVGGRRQFTYEFIPKSLNSGDRKLLFKLPFLEETLRSDPFPNNLYPFLHLNTDGNLFVFANDRAILLDHVRNEVVRRYPVIPGGVSRNYPCTGSSVLLPMNLSGGALVAEVFICGGTVPEAIDKALSDVFIVGTKSCGRLRLNDENPEWEMTEMPLSRIMGDMLLLPTGDVLIINGAKRGAAGWNLAREPVLNPVLYKPGSRSFKIMNPSTIPRMYHSSAHLLSDGRVIVGGSNPNANYNFSALFPTELSVEAFSPPYLLSRKPRPNITGIEPGVNLVYKQRIEVNFRWKYDGRKVESGKVYVTMVAPSFTTHSFSMNQRVLVVEVAEIRRRSAENYVVVCLAPATAEVAPPGYYQLSVVYDGIPSRSNWYCPDEGACVEPSINRFLESSPHWPFIGGVGLVLTDEEEIRGDDGLPKKMEGVVLGRLLENGRDDGVLLAR</sequence>
<reference evidence="2" key="1">
    <citation type="journal article" date="2022" name="Mol. Ecol. Resour.">
        <title>The genomes of chicory, endive, great burdock and yacon provide insights into Asteraceae palaeo-polyploidization history and plant inulin production.</title>
        <authorList>
            <person name="Fan W."/>
            <person name="Wang S."/>
            <person name="Wang H."/>
            <person name="Wang A."/>
            <person name="Jiang F."/>
            <person name="Liu H."/>
            <person name="Zhao H."/>
            <person name="Xu D."/>
            <person name="Zhang Y."/>
        </authorList>
    </citation>
    <scope>NUCLEOTIDE SEQUENCE [LARGE SCALE GENOMIC DNA]</scope>
    <source>
        <strain evidence="2">cv. Niubang</strain>
    </source>
</reference>
<gene>
    <name evidence="1" type="ORF">L6452_31708</name>
</gene>
<proteinExistence type="predicted"/>
<organism evidence="1 2">
    <name type="scientific">Arctium lappa</name>
    <name type="common">Greater burdock</name>
    <name type="synonym">Lappa major</name>
    <dbReference type="NCBI Taxonomy" id="4217"/>
    <lineage>
        <taxon>Eukaryota</taxon>
        <taxon>Viridiplantae</taxon>
        <taxon>Streptophyta</taxon>
        <taxon>Embryophyta</taxon>
        <taxon>Tracheophyta</taxon>
        <taxon>Spermatophyta</taxon>
        <taxon>Magnoliopsida</taxon>
        <taxon>eudicotyledons</taxon>
        <taxon>Gunneridae</taxon>
        <taxon>Pentapetalae</taxon>
        <taxon>asterids</taxon>
        <taxon>campanulids</taxon>
        <taxon>Asterales</taxon>
        <taxon>Asteraceae</taxon>
        <taxon>Carduoideae</taxon>
        <taxon>Cardueae</taxon>
        <taxon>Arctiinae</taxon>
        <taxon>Arctium</taxon>
    </lineage>
</organism>
<evidence type="ECO:0000313" key="2">
    <source>
        <dbReference type="Proteomes" id="UP001055879"/>
    </source>
</evidence>
<dbReference type="Proteomes" id="UP001055879">
    <property type="component" value="Linkage Group LG11"/>
</dbReference>
<reference evidence="1 2" key="2">
    <citation type="journal article" date="2022" name="Mol. Ecol. Resour.">
        <title>The genomes of chicory, endive, great burdock and yacon provide insights into Asteraceae paleo-polyploidization history and plant inulin production.</title>
        <authorList>
            <person name="Fan W."/>
            <person name="Wang S."/>
            <person name="Wang H."/>
            <person name="Wang A."/>
            <person name="Jiang F."/>
            <person name="Liu H."/>
            <person name="Zhao H."/>
            <person name="Xu D."/>
            <person name="Zhang Y."/>
        </authorList>
    </citation>
    <scope>NUCLEOTIDE SEQUENCE [LARGE SCALE GENOMIC DNA]</scope>
    <source>
        <strain evidence="2">cv. Niubang</strain>
    </source>
</reference>